<sequence length="219" mass="24133">MENKVYKDRADAGQVLACLLKEKEITDGIIMAIPRGGVVIAAQVSETLKLPLDIIIPRKIGAPFNQEVAIGAVTQDGTVILTENKHLMLLAGADDIDDIVQQEINEIKRRMIKYRGNTDYPDYTGKTVIIIDDGIATGFTTRAAIMSIKKVINPGRTILAVPVAPAEVIQTLCEDVDEIICPLVPELFYAVGQFYENFDQVSDEEVVKLLHNQGQIRKT</sequence>
<dbReference type="AlphaFoldDB" id="R4KKN9"/>
<evidence type="ECO:0000313" key="2">
    <source>
        <dbReference type="EMBL" id="AGL01075.1"/>
    </source>
</evidence>
<dbReference type="HOGENOM" id="CLU_083583_0_0_9"/>
<dbReference type="CDD" id="cd06223">
    <property type="entry name" value="PRTases_typeI"/>
    <property type="match status" value="1"/>
</dbReference>
<keyword evidence="2" id="KW-0328">Glycosyltransferase</keyword>
<dbReference type="Pfam" id="PF00156">
    <property type="entry name" value="Pribosyltran"/>
    <property type="match status" value="1"/>
</dbReference>
<gene>
    <name evidence="2" type="ORF">Desgi_1595</name>
</gene>
<name>R4KKN9_9FIRM</name>
<dbReference type="EMBL" id="CP003273">
    <property type="protein sequence ID" value="AGL01075.1"/>
    <property type="molecule type" value="Genomic_DNA"/>
</dbReference>
<dbReference type="SUPFAM" id="SSF53271">
    <property type="entry name" value="PRTase-like"/>
    <property type="match status" value="1"/>
</dbReference>
<protein>
    <submittedName>
        <fullName evidence="2">Putative phosphoribosyltransferase</fullName>
    </submittedName>
</protein>
<dbReference type="InterPro" id="IPR029057">
    <property type="entry name" value="PRTase-like"/>
</dbReference>
<keyword evidence="3" id="KW-1185">Reference proteome</keyword>
<dbReference type="InterPro" id="IPR000836">
    <property type="entry name" value="PRTase_dom"/>
</dbReference>
<dbReference type="eggNOG" id="COG1926">
    <property type="taxonomic scope" value="Bacteria"/>
</dbReference>
<dbReference type="RefSeq" id="WP_006523936.1">
    <property type="nucleotide sequence ID" value="NC_021184.1"/>
</dbReference>
<dbReference type="KEGG" id="dgi:Desgi_1595"/>
<feature type="domain" description="Phosphoribosyltransferase" evidence="1">
    <location>
        <begin position="23"/>
        <end position="165"/>
    </location>
</feature>
<keyword evidence="2" id="KW-0808">Transferase</keyword>
<reference evidence="2 3" key="1">
    <citation type="submission" date="2012-01" db="EMBL/GenBank/DDBJ databases">
        <title>Complete sequence of Desulfotomaculum gibsoniae DSM 7213.</title>
        <authorList>
            <consortium name="US DOE Joint Genome Institute"/>
            <person name="Lucas S."/>
            <person name="Han J."/>
            <person name="Lapidus A."/>
            <person name="Cheng J.-F."/>
            <person name="Goodwin L."/>
            <person name="Pitluck S."/>
            <person name="Peters L."/>
            <person name="Ovchinnikova G."/>
            <person name="Teshima H."/>
            <person name="Detter J.C."/>
            <person name="Han C."/>
            <person name="Tapia R."/>
            <person name="Land M."/>
            <person name="Hauser L."/>
            <person name="Kyrpides N."/>
            <person name="Ivanova N."/>
            <person name="Pagani I."/>
            <person name="Parshina S."/>
            <person name="Plugge C."/>
            <person name="Muyzer G."/>
            <person name="Kuever J."/>
            <person name="Ivanova A."/>
            <person name="Nazina T."/>
            <person name="Klenk H.-P."/>
            <person name="Brambilla E."/>
            <person name="Spring S."/>
            <person name="Stams A.F."/>
            <person name="Woyke T."/>
        </authorList>
    </citation>
    <scope>NUCLEOTIDE SEQUENCE [LARGE SCALE GENOMIC DNA]</scope>
    <source>
        <strain evidence="2 3">DSM 7213</strain>
    </source>
</reference>
<proteinExistence type="predicted"/>
<evidence type="ECO:0000313" key="3">
    <source>
        <dbReference type="Proteomes" id="UP000013520"/>
    </source>
</evidence>
<dbReference type="Gene3D" id="3.30.1310.20">
    <property type="entry name" value="PRTase-like"/>
    <property type="match status" value="1"/>
</dbReference>
<dbReference type="Gene3D" id="3.40.50.2020">
    <property type="match status" value="1"/>
</dbReference>
<dbReference type="GO" id="GO:0016757">
    <property type="term" value="F:glycosyltransferase activity"/>
    <property type="evidence" value="ECO:0007669"/>
    <property type="project" value="UniProtKB-KW"/>
</dbReference>
<organism evidence="2 3">
    <name type="scientific">Desulfoscipio gibsoniae DSM 7213</name>
    <dbReference type="NCBI Taxonomy" id="767817"/>
    <lineage>
        <taxon>Bacteria</taxon>
        <taxon>Bacillati</taxon>
        <taxon>Bacillota</taxon>
        <taxon>Clostridia</taxon>
        <taxon>Eubacteriales</taxon>
        <taxon>Desulfallaceae</taxon>
        <taxon>Desulfoscipio</taxon>
    </lineage>
</organism>
<dbReference type="STRING" id="767817.Desgi_1595"/>
<dbReference type="Proteomes" id="UP000013520">
    <property type="component" value="Chromosome"/>
</dbReference>
<accession>R4KKN9</accession>
<dbReference type="OrthoDB" id="9810066at2"/>
<evidence type="ECO:0000259" key="1">
    <source>
        <dbReference type="Pfam" id="PF00156"/>
    </source>
</evidence>